<dbReference type="PROSITE" id="PS50887">
    <property type="entry name" value="GGDEF"/>
    <property type="match status" value="1"/>
</dbReference>
<reference evidence="4" key="1">
    <citation type="submission" date="2018-01" db="EMBL/GenBank/DDBJ databases">
        <authorList>
            <person name="Yu X.-D."/>
        </authorList>
    </citation>
    <scope>NUCLEOTIDE SEQUENCE</scope>
    <source>
        <strain evidence="4">ZX-21</strain>
    </source>
</reference>
<sequence>MTSRLAPLKKALLDPWLPRRPGSTNIQKYRDQFVVSTLLSTFLFIVITTILNHVLFDFSASGKTLFGIFSALTAVGTVSAMMILKLTGRRSLALNVFICTLGIALLLITLQSGGLHSPANPTAIIFPVLATMGIGATAGFIWTVLIFLAGCTLFYADLQGMHFANFITQEKLGFAIFCGLFTANSFIMFITMYSDISLRTLRIKFEEEHNRYIHLALHDSLTGIANRRHFINEIERAIFNAKLVGTPFSVLFFDLNHFKKINDSVGHHIGDGVLIEFAKRLRENTRASDIVARLGGDEFSILLLGLNDIDVIKQKISSYSAALLPPIHIENEEYHISASIGYAVYPKHGSDYESLLKAADQNMYAAKRGKTD</sequence>
<dbReference type="InterPro" id="IPR052163">
    <property type="entry name" value="DGC-Regulatory_Protein"/>
</dbReference>
<dbReference type="Gene3D" id="3.30.70.270">
    <property type="match status" value="1"/>
</dbReference>
<evidence type="ECO:0000313" key="4">
    <source>
        <dbReference type="EMBL" id="POP51163.1"/>
    </source>
</evidence>
<organism evidence="4 5">
    <name type="scientific">Zhongshania marina</name>
    <dbReference type="NCBI Taxonomy" id="2304603"/>
    <lineage>
        <taxon>Bacteria</taxon>
        <taxon>Pseudomonadati</taxon>
        <taxon>Pseudomonadota</taxon>
        <taxon>Gammaproteobacteria</taxon>
        <taxon>Cellvibrionales</taxon>
        <taxon>Spongiibacteraceae</taxon>
        <taxon>Zhongshania</taxon>
    </lineage>
</organism>
<dbReference type="Proteomes" id="UP000237222">
    <property type="component" value="Unassembled WGS sequence"/>
</dbReference>
<feature type="domain" description="GGDEF" evidence="3">
    <location>
        <begin position="246"/>
        <end position="372"/>
    </location>
</feature>
<dbReference type="SUPFAM" id="SSF55073">
    <property type="entry name" value="Nucleotide cyclase"/>
    <property type="match status" value="1"/>
</dbReference>
<keyword evidence="2" id="KW-1133">Transmembrane helix</keyword>
<dbReference type="InterPro" id="IPR029787">
    <property type="entry name" value="Nucleotide_cyclase"/>
</dbReference>
<dbReference type="PANTHER" id="PTHR46663">
    <property type="entry name" value="DIGUANYLATE CYCLASE DGCT-RELATED"/>
    <property type="match status" value="1"/>
</dbReference>
<dbReference type="RefSeq" id="WP_103685956.1">
    <property type="nucleotide sequence ID" value="NZ_PQGG01000043.1"/>
</dbReference>
<name>A0A2S4HB13_9GAMM</name>
<keyword evidence="2" id="KW-0472">Membrane</keyword>
<feature type="transmembrane region" description="Helical" evidence="2">
    <location>
        <begin position="91"/>
        <end position="112"/>
    </location>
</feature>
<evidence type="ECO:0000259" key="3">
    <source>
        <dbReference type="PROSITE" id="PS50887"/>
    </source>
</evidence>
<dbReference type="Pfam" id="PF00990">
    <property type="entry name" value="GGDEF"/>
    <property type="match status" value="1"/>
</dbReference>
<evidence type="ECO:0000313" key="5">
    <source>
        <dbReference type="Proteomes" id="UP000237222"/>
    </source>
</evidence>
<accession>A0A2S4HB13</accession>
<evidence type="ECO:0000256" key="1">
    <source>
        <dbReference type="ARBA" id="ARBA00001946"/>
    </source>
</evidence>
<dbReference type="SMART" id="SM00267">
    <property type="entry name" value="GGDEF"/>
    <property type="match status" value="1"/>
</dbReference>
<dbReference type="AlphaFoldDB" id="A0A2S4HB13"/>
<gene>
    <name evidence="4" type="ORF">C0068_18510</name>
</gene>
<comment type="caution">
    <text evidence="4">The sequence shown here is derived from an EMBL/GenBank/DDBJ whole genome shotgun (WGS) entry which is preliminary data.</text>
</comment>
<feature type="transmembrane region" description="Helical" evidence="2">
    <location>
        <begin position="172"/>
        <end position="193"/>
    </location>
</feature>
<dbReference type="NCBIfam" id="TIGR00254">
    <property type="entry name" value="GGDEF"/>
    <property type="match status" value="1"/>
</dbReference>
<dbReference type="OrthoDB" id="9812358at2"/>
<feature type="transmembrane region" description="Helical" evidence="2">
    <location>
        <begin position="124"/>
        <end position="151"/>
    </location>
</feature>
<dbReference type="FunFam" id="3.30.70.270:FF:000001">
    <property type="entry name" value="Diguanylate cyclase domain protein"/>
    <property type="match status" value="1"/>
</dbReference>
<dbReference type="EMBL" id="PQGG01000043">
    <property type="protein sequence ID" value="POP51163.1"/>
    <property type="molecule type" value="Genomic_DNA"/>
</dbReference>
<keyword evidence="2" id="KW-0812">Transmembrane</keyword>
<proteinExistence type="predicted"/>
<dbReference type="InterPro" id="IPR000160">
    <property type="entry name" value="GGDEF_dom"/>
</dbReference>
<comment type="cofactor">
    <cofactor evidence="1">
        <name>Mg(2+)</name>
        <dbReference type="ChEBI" id="CHEBI:18420"/>
    </cofactor>
</comment>
<protein>
    <recommendedName>
        <fullName evidence="3">GGDEF domain-containing protein</fullName>
    </recommendedName>
</protein>
<feature type="transmembrane region" description="Helical" evidence="2">
    <location>
        <begin position="64"/>
        <end position="84"/>
    </location>
</feature>
<feature type="transmembrane region" description="Helical" evidence="2">
    <location>
        <begin position="33"/>
        <end position="52"/>
    </location>
</feature>
<dbReference type="GO" id="GO:0003824">
    <property type="term" value="F:catalytic activity"/>
    <property type="evidence" value="ECO:0007669"/>
    <property type="project" value="UniProtKB-ARBA"/>
</dbReference>
<dbReference type="CDD" id="cd01949">
    <property type="entry name" value="GGDEF"/>
    <property type="match status" value="1"/>
</dbReference>
<evidence type="ECO:0000256" key="2">
    <source>
        <dbReference type="SAM" id="Phobius"/>
    </source>
</evidence>
<dbReference type="PANTHER" id="PTHR46663:SF2">
    <property type="entry name" value="GGDEF DOMAIN-CONTAINING PROTEIN"/>
    <property type="match status" value="1"/>
</dbReference>
<dbReference type="InterPro" id="IPR043128">
    <property type="entry name" value="Rev_trsase/Diguanyl_cyclase"/>
</dbReference>